<evidence type="ECO:0000313" key="2">
    <source>
        <dbReference type="EMBL" id="RFU68585.1"/>
    </source>
</evidence>
<evidence type="ECO:0000259" key="1">
    <source>
        <dbReference type="Pfam" id="PF17898"/>
    </source>
</evidence>
<feature type="domain" description="Spore germination GerD central core" evidence="1">
    <location>
        <begin position="65"/>
        <end position="178"/>
    </location>
</feature>
<dbReference type="Pfam" id="PF17898">
    <property type="entry name" value="GerD"/>
    <property type="match status" value="1"/>
</dbReference>
<dbReference type="AlphaFoldDB" id="A0A372LMJ2"/>
<gene>
    <name evidence="2" type="ORF">D0469_11530</name>
</gene>
<dbReference type="InterPro" id="IPR041262">
    <property type="entry name" value="GerD_central"/>
</dbReference>
<keyword evidence="3" id="KW-1185">Reference proteome</keyword>
<dbReference type="RefSeq" id="WP_117326906.1">
    <property type="nucleotide sequence ID" value="NZ_QVTE01000032.1"/>
</dbReference>
<comment type="caution">
    <text evidence="2">The sequence shown here is derived from an EMBL/GenBank/DDBJ whole genome shotgun (WGS) entry which is preliminary data.</text>
</comment>
<name>A0A372LMJ2_9BACI</name>
<dbReference type="OrthoDB" id="2375836at2"/>
<dbReference type="EMBL" id="QVTE01000032">
    <property type="protein sequence ID" value="RFU68585.1"/>
    <property type="molecule type" value="Genomic_DNA"/>
</dbReference>
<protein>
    <submittedName>
        <fullName evidence="2">Spore gernimation protein GerD</fullName>
    </submittedName>
</protein>
<evidence type="ECO:0000313" key="3">
    <source>
        <dbReference type="Proteomes" id="UP000264541"/>
    </source>
</evidence>
<accession>A0A372LMJ2</accession>
<reference evidence="2 3" key="1">
    <citation type="submission" date="2018-08" db="EMBL/GenBank/DDBJ databases">
        <title>Bacillus chawlae sp. nov., Bacillus glennii sp. nov., and Bacillus saganii sp. nov. Isolated from the Vehicle Assembly Building at Kennedy Space Center where the Viking Spacecraft were Assembled.</title>
        <authorList>
            <person name="Seuylemezian A."/>
            <person name="Vaishampayan P."/>
        </authorList>
    </citation>
    <scope>NUCLEOTIDE SEQUENCE [LARGE SCALE GENOMIC DNA]</scope>
    <source>
        <strain evidence="2 3">V47-23a</strain>
    </source>
</reference>
<dbReference type="NCBIfam" id="NF040801">
    <property type="entry name" value="spore_GerD"/>
    <property type="match status" value="1"/>
</dbReference>
<proteinExistence type="predicted"/>
<dbReference type="PROSITE" id="PS51257">
    <property type="entry name" value="PROKAR_LIPOPROTEIN"/>
    <property type="match status" value="1"/>
</dbReference>
<sequence length="191" mass="21947">MRIRVVFCIFSAICILFTGCSPKESGGERVQYEETKKMVVDILKTDEGKKAIQDVMSDEKVKSQMVMDQKVVSSTIEQSMTSDKAKEFWQKAFDDPKFASAYAKGLRQEHESLLKDLMKDPQYRGMLMEVMQDPELQKELRTLIKSKAMRDETKRIMLETMDSPLAQEKIQDILMQAAEQMQSQKKQEGGS</sequence>
<dbReference type="Proteomes" id="UP000264541">
    <property type="component" value="Unassembled WGS sequence"/>
</dbReference>
<organism evidence="2 3">
    <name type="scientific">Peribacillus saganii</name>
    <dbReference type="NCBI Taxonomy" id="2303992"/>
    <lineage>
        <taxon>Bacteria</taxon>
        <taxon>Bacillati</taxon>
        <taxon>Bacillota</taxon>
        <taxon>Bacilli</taxon>
        <taxon>Bacillales</taxon>
        <taxon>Bacillaceae</taxon>
        <taxon>Peribacillus</taxon>
    </lineage>
</organism>